<dbReference type="RefSeq" id="WP_171087205.1">
    <property type="nucleotide sequence ID" value="NZ_JABAIV010000007.1"/>
</dbReference>
<gene>
    <name evidence="2" type="ORF">HGB41_18570</name>
</gene>
<dbReference type="EMBL" id="JABAIV010000007">
    <property type="protein sequence ID" value="NNG24992.1"/>
    <property type="molecule type" value="Genomic_DNA"/>
</dbReference>
<dbReference type="Proteomes" id="UP000533905">
    <property type="component" value="Unassembled WGS sequence"/>
</dbReference>
<evidence type="ECO:0000313" key="2">
    <source>
        <dbReference type="EMBL" id="NNG24992.1"/>
    </source>
</evidence>
<keyword evidence="1" id="KW-0812">Transmembrane</keyword>
<reference evidence="2 3" key="1">
    <citation type="submission" date="2020-04" db="EMBL/GenBank/DDBJ databases">
        <title>Massilia sp. nov., a cold adapted bacteria isolated from Arctic soil.</title>
        <authorList>
            <person name="Son J."/>
            <person name="Ka J.-O."/>
        </authorList>
    </citation>
    <scope>NUCLEOTIDE SEQUENCE [LARGE SCALE GENOMIC DNA]</scope>
    <source>
        <strain evidence="2 3">ML15P13</strain>
    </source>
</reference>
<sequence>MTTISTSAPSSPTRHPAVWLKLGAVIATTFVVCWAIVLWYWHSTNHNPATGDLAMALLLLPVVLLLGFWGGSKLVAARMSELPAGLSKPAAASPAAQAPVTTPVVAAMATALRSPYGGSVEELACAIADNEARADLDKELVDDNGFPVMTARVDGADDDMLQDEIAEWLASHGMPAMDFTEEQWRALILATGVADELASLVANECMPSEGQPPMLQLKLMLPHDWAVNVRRAATIWLRHTVSQYGWPDTAIATPEPEQMHLTSPTGILAQLLPITSADHKPLVAIVIACASLIGQESVDRLAANSALFNSSKGSGQIPGEGACGLLLTDLRRAESINGADMVLLAALHERRRDSSADDTRRADSALLLDMTEQLCKAGAIELSQISMIVADTAHRPNRVLELMGLTAPAIPQLDAADDVVRVGLGSGSCGAVPFLTALALARHYALERSAPVLCISNEDPYLRSAALMRPASCAADARP</sequence>
<evidence type="ECO:0000313" key="3">
    <source>
        <dbReference type="Proteomes" id="UP000533905"/>
    </source>
</evidence>
<evidence type="ECO:0000256" key="1">
    <source>
        <dbReference type="SAM" id="Phobius"/>
    </source>
</evidence>
<proteinExistence type="predicted"/>
<protein>
    <recommendedName>
        <fullName evidence="4">Transmembrane protein</fullName>
    </recommendedName>
</protein>
<accession>A0A7Y2K1K7</accession>
<feature type="transmembrane region" description="Helical" evidence="1">
    <location>
        <begin position="53"/>
        <end position="71"/>
    </location>
</feature>
<feature type="transmembrane region" description="Helical" evidence="1">
    <location>
        <begin position="18"/>
        <end position="41"/>
    </location>
</feature>
<keyword evidence="1" id="KW-0472">Membrane</keyword>
<comment type="caution">
    <text evidence="2">The sequence shown here is derived from an EMBL/GenBank/DDBJ whole genome shotgun (WGS) entry which is preliminary data.</text>
</comment>
<keyword evidence="1" id="KW-1133">Transmembrane helix</keyword>
<organism evidence="2 3">
    <name type="scientific">Telluria aromaticivorans</name>
    <dbReference type="NCBI Taxonomy" id="2725995"/>
    <lineage>
        <taxon>Bacteria</taxon>
        <taxon>Pseudomonadati</taxon>
        <taxon>Pseudomonadota</taxon>
        <taxon>Betaproteobacteria</taxon>
        <taxon>Burkholderiales</taxon>
        <taxon>Oxalobacteraceae</taxon>
        <taxon>Telluria group</taxon>
        <taxon>Telluria</taxon>
    </lineage>
</organism>
<dbReference type="AlphaFoldDB" id="A0A7Y2K1K7"/>
<name>A0A7Y2K1K7_9BURK</name>
<keyword evidence="3" id="KW-1185">Reference proteome</keyword>
<evidence type="ECO:0008006" key="4">
    <source>
        <dbReference type="Google" id="ProtNLM"/>
    </source>
</evidence>